<evidence type="ECO:0000256" key="3">
    <source>
        <dbReference type="ARBA" id="ARBA00005840"/>
    </source>
</evidence>
<evidence type="ECO:0000256" key="6">
    <source>
        <dbReference type="ARBA" id="ARBA00022748"/>
    </source>
</evidence>
<dbReference type="InterPro" id="IPR003557">
    <property type="entry name" value="Cyt_c_biogenesis_CcmC"/>
</dbReference>
<dbReference type="EMBL" id="JBHRTL010000006">
    <property type="protein sequence ID" value="MFC3154924.1"/>
    <property type="molecule type" value="Genomic_DNA"/>
</dbReference>
<keyword evidence="9" id="KW-0813">Transport</keyword>
<evidence type="ECO:0000256" key="8">
    <source>
        <dbReference type="ARBA" id="ARBA00023136"/>
    </source>
</evidence>
<keyword evidence="7 9" id="KW-1133">Transmembrane helix</keyword>
<evidence type="ECO:0000256" key="2">
    <source>
        <dbReference type="ARBA" id="ARBA00004141"/>
    </source>
</evidence>
<evidence type="ECO:0000259" key="10">
    <source>
        <dbReference type="Pfam" id="PF01578"/>
    </source>
</evidence>
<keyword evidence="12" id="KW-1185">Reference proteome</keyword>
<accession>A0ABV7HM63</accession>
<evidence type="ECO:0000256" key="1">
    <source>
        <dbReference type="ARBA" id="ARBA00002442"/>
    </source>
</evidence>
<dbReference type="PRINTS" id="PR01386">
    <property type="entry name" value="CCMCBIOGNSIS"/>
</dbReference>
<keyword evidence="9" id="KW-1003">Cell membrane</keyword>
<proteinExistence type="inferred from homology"/>
<protein>
    <recommendedName>
        <fullName evidence="4 9">Heme exporter protein C</fullName>
    </recommendedName>
    <alternativeName>
        <fullName evidence="9">Cytochrome c-type biogenesis protein</fullName>
    </alternativeName>
</protein>
<keyword evidence="5 9" id="KW-0812">Transmembrane</keyword>
<evidence type="ECO:0000313" key="12">
    <source>
        <dbReference type="Proteomes" id="UP001595548"/>
    </source>
</evidence>
<dbReference type="InterPro" id="IPR002541">
    <property type="entry name" value="Cyt_c_assembly"/>
</dbReference>
<feature type="transmembrane region" description="Helical" evidence="9">
    <location>
        <begin position="22"/>
        <end position="45"/>
    </location>
</feature>
<dbReference type="RefSeq" id="WP_382415400.1">
    <property type="nucleotide sequence ID" value="NZ_AP031500.1"/>
</dbReference>
<comment type="subcellular location">
    <subcellularLocation>
        <location evidence="9">Cell inner membrane</location>
    </subcellularLocation>
    <subcellularLocation>
        <location evidence="2">Membrane</location>
        <topology evidence="2">Multi-pass membrane protein</topology>
    </subcellularLocation>
</comment>
<evidence type="ECO:0000256" key="4">
    <source>
        <dbReference type="ARBA" id="ARBA00016463"/>
    </source>
</evidence>
<organism evidence="11 12">
    <name type="scientific">Gilvimarinus japonicus</name>
    <dbReference type="NCBI Taxonomy" id="1796469"/>
    <lineage>
        <taxon>Bacteria</taxon>
        <taxon>Pseudomonadati</taxon>
        <taxon>Pseudomonadota</taxon>
        <taxon>Gammaproteobacteria</taxon>
        <taxon>Cellvibrionales</taxon>
        <taxon>Cellvibrionaceae</taxon>
        <taxon>Gilvimarinus</taxon>
    </lineage>
</organism>
<feature type="transmembrane region" description="Helical" evidence="9">
    <location>
        <begin position="202"/>
        <end position="225"/>
    </location>
</feature>
<evidence type="ECO:0000256" key="5">
    <source>
        <dbReference type="ARBA" id="ARBA00022692"/>
    </source>
</evidence>
<keyword evidence="9" id="KW-0997">Cell inner membrane</keyword>
<gene>
    <name evidence="9 11" type="primary">ccmC</name>
    <name evidence="11" type="ORF">ACFOEB_06885</name>
</gene>
<dbReference type="InterPro" id="IPR045062">
    <property type="entry name" value="Cyt_c_biogenesis_CcsA/CcmC"/>
</dbReference>
<feature type="domain" description="Cytochrome c assembly protein" evidence="10">
    <location>
        <begin position="25"/>
        <end position="184"/>
    </location>
</feature>
<dbReference type="PANTHER" id="PTHR30071:SF1">
    <property type="entry name" value="CYTOCHROME B_B6 PROTEIN-RELATED"/>
    <property type="match status" value="1"/>
</dbReference>
<feature type="transmembrane region" description="Helical" evidence="9">
    <location>
        <begin position="128"/>
        <end position="147"/>
    </location>
</feature>
<feature type="transmembrane region" description="Helical" evidence="9">
    <location>
        <begin position="97"/>
        <end position="116"/>
    </location>
</feature>
<feature type="transmembrane region" description="Helical" evidence="9">
    <location>
        <begin position="57"/>
        <end position="85"/>
    </location>
</feature>
<evidence type="ECO:0000256" key="9">
    <source>
        <dbReference type="RuleBase" id="RU364092"/>
    </source>
</evidence>
<comment type="caution">
    <text evidence="11">The sequence shown here is derived from an EMBL/GenBank/DDBJ whole genome shotgun (WGS) entry which is preliminary data.</text>
</comment>
<evidence type="ECO:0000313" key="11">
    <source>
        <dbReference type="EMBL" id="MFC3154924.1"/>
    </source>
</evidence>
<dbReference type="NCBIfam" id="TIGR01191">
    <property type="entry name" value="ccmC"/>
    <property type="match status" value="1"/>
</dbReference>
<dbReference type="Pfam" id="PF01578">
    <property type="entry name" value="Cytochrom_C_asm"/>
    <property type="match status" value="1"/>
</dbReference>
<comment type="function">
    <text evidence="1 9">Required for the export of heme to the periplasm for the biogenesis of c-type cytochromes.</text>
</comment>
<dbReference type="Proteomes" id="UP001595548">
    <property type="component" value="Unassembled WGS sequence"/>
</dbReference>
<dbReference type="PANTHER" id="PTHR30071">
    <property type="entry name" value="HEME EXPORTER PROTEIN C"/>
    <property type="match status" value="1"/>
</dbReference>
<keyword evidence="8 9" id="KW-0472">Membrane</keyword>
<feature type="transmembrane region" description="Helical" evidence="9">
    <location>
        <begin position="159"/>
        <end position="182"/>
    </location>
</feature>
<sequence>MAWQWFHRLGSPRWFYEKTSRWLVWFAPLTILLMLLGIGWGLGFAPIDSKQGDSYRIIFIHMPAAALALAGYYIMAIAGAVGLIWKMKLPFMVMKSAAPIGAALTILTLATGSLWGHPTWGTFWEWDARNIFMLVLLFLYAGIVVLAEVYPSRDAADKACAILALVGTINVPIIYKSVDWWYSLHQPASIKLTGGSSIHASMLYPLLLCILAYYCFYTLALILYTRREILVREARTTWVVQLAQARLARGKGRPAEDAL</sequence>
<evidence type="ECO:0000256" key="7">
    <source>
        <dbReference type="ARBA" id="ARBA00022989"/>
    </source>
</evidence>
<keyword evidence="6 9" id="KW-0201">Cytochrome c-type biogenesis</keyword>
<comment type="similarity">
    <text evidence="3 9">Belongs to the CcmC/CycZ/HelC family.</text>
</comment>
<reference evidence="12" key="1">
    <citation type="journal article" date="2019" name="Int. J. Syst. Evol. Microbiol.">
        <title>The Global Catalogue of Microorganisms (GCM) 10K type strain sequencing project: providing services to taxonomists for standard genome sequencing and annotation.</title>
        <authorList>
            <consortium name="The Broad Institute Genomics Platform"/>
            <consortium name="The Broad Institute Genome Sequencing Center for Infectious Disease"/>
            <person name="Wu L."/>
            <person name="Ma J."/>
        </authorList>
    </citation>
    <scope>NUCLEOTIDE SEQUENCE [LARGE SCALE GENOMIC DNA]</scope>
    <source>
        <strain evidence="12">KCTC 52141</strain>
    </source>
</reference>
<name>A0ABV7HM63_9GAMM</name>